<sequence length="1779" mass="203417">MLRRKAARAAKEPDYNSAKDAKELLDMIGKHVYKKVHREAANYRGKLYGLLTQAKFSDTTRVPNENPCNLNYQYHTNVTSTVINPCEHKSVERFSEVSGGECDDSKIKGSNGGACAPFRRLHVCDRNLEQIKPHTITVTDNLLVDVCMAAQFEGASISGRYPQYVATYGDLGSTMCTVLARSFADIGDIIRGKDLFRGYNEIDREQKVKLENNLKTIFKKIQEKLTGDAQTHYQDNGGNFYQLREDWWDANRAKVWYAMTCGAGTSDKYFRKTCSNDTSHTNEKCRCVSTDPPTFLDYVPQFLRWFEEWAEDFCRKRKHKLKDIIEKCRFDEDHNTKYCDRNGFDCKDTIRAQEKLVKGDDCHKCSVACTNFEPWIKNQKLEFLKQKKKYDDEIKKANGTKQATNGTTNNLYVDEFYKKLQKHCPTAESFLKKLNEEQICKDETHVQKEKISPVNFTKDEETFSHKEYCDTCPWCGSDEKDGKLIDRDDRACASAPTISFDESNATDIQLLSTDKEKSSILEKFKNLCEENNGQTINWKCHYKEKNEYEQGYDKNYCVLQDENENIKDKTIMSFESFFWGWVTEMLKDSIKWRNEHSMCINNKEATKCIGGCKKACECFQKWVDQKKDEWDAIKIHFDKQKNTDNLTHYQVLQGYLSVFFKEDIIKAYGEDKCDELMESFLNFQVSDGINDTQHSNDPIKILLAHEEDEAQKCQQKHSEDKCKEQAKENLARSLKPADIPRNHFEDEKNIQPEFNNHHDAENEEEPEETVENEVQDAVVNGPEDGAVSQPKTQPAVVPAATTEKKEEVNPCEIVNTLFTSDEPKNTFKDACDQKYGYPQRHWGWRCVAPSGKPNDTTSSNDGATGGKDTGGKDTGGKDTGGKDTGGKDTGGKDGAICVPPRRRKLYIGRLTQWASQVPLGDAASSTSTTSSSQLLRDAFIQSAAVETFFLWHKFKEQWRLQNTSQLLLQPPVVDNDSPQSKLLNGEIPPDFLRQMFYTLGDYADILFGKNDIVIGNTGSDSTKDEMSQRESKIKTAIQEFFQSSDKKSTTVKPGSPSGTTPQQTWWQNHAESIWNGMICALTHKTDDPKEVDDAVYNKFFGENNNDNPVTTGTSNGTFTTRYKYTDVKLDEHSGTRPKPQTGDPSSSDTPTLNNPKLSDFVKLPPFFRWLHEWGSDFCGKRARMLKNVKKACREKHDGGDPKYCSGDGYDCEQTYFEHDDMFKDVNCPDCVKECRKYRKWIGIKFEEFHKQEKKYKGEHEKLTKGNNCSGGDGDDNKEYCEEIKEKNTADKFLAALKHCKDNQGNSDQDDEDELNKIKFEDIPQTFSRSTYCKTCPPNKVNCNRRGRGKNVECTPVKRNEWQSVFNGIPENGGKTTTITVEMIDRRAPYMENDLKDLFKTSSLFKGIRKQNWTCKFNKAQNKDVCKLDQFKDNIDLNEYITFKVFLEYWLEDFIEGYYLLKKKKLIEKCTPKEGETCSEGNSKNDCACVKEWVAQKSTQWEKIQEHFNNRKPDHDKTYTIEYKVRTFLETLIPRMDLVNGEKKLIKLSQFDKSCGCSADASSEKESGKQYKKSDIIDCLLKKLAKKAEKCKEKDQTCTDPQPQTPHLPDDEEENIEENPVDPPNICPTPDPEPEAQDEGGCTPDAKAEEEEKEEEKDKGVEEEQEKEPRLPPPPEPPEEKAPAPAPEVPAQPLPSDNTSDILKTTIPFGIALALTSIALLFLKKKTKASVANLFQILQIPKGDYDIPTLKSSNRYIPYASDRYKVVEMKNMHLCLILLI</sequence>
<reference evidence="8 9" key="2">
    <citation type="submission" date="2013-02" db="EMBL/GenBank/DDBJ databases">
        <title>The Genome Sequence of Plasmodium falciparum Palo Alto/Uganda.</title>
        <authorList>
            <consortium name="The Broad Institute Genome Sequencing Platform"/>
            <consortium name="The Broad Institute Genome Sequencing Center for Infectious Disease"/>
            <person name="Neafsey D."/>
            <person name="Cheeseman I."/>
            <person name="Volkman S."/>
            <person name="Adams J."/>
            <person name="Walker B."/>
            <person name="Young S.K."/>
            <person name="Zeng Q."/>
            <person name="Gargeya S."/>
            <person name="Fitzgerald M."/>
            <person name="Haas B."/>
            <person name="Abouelleil A."/>
            <person name="Alvarado L."/>
            <person name="Arachchi H.M."/>
            <person name="Berlin A.M."/>
            <person name="Chapman S.B."/>
            <person name="Dewar J."/>
            <person name="Goldberg J."/>
            <person name="Griggs A."/>
            <person name="Gujja S."/>
            <person name="Hansen M."/>
            <person name="Howarth C."/>
            <person name="Imamovic A."/>
            <person name="Larimer J."/>
            <person name="McCowan C."/>
            <person name="Murphy C."/>
            <person name="Neiman D."/>
            <person name="Pearson M."/>
            <person name="Priest M."/>
            <person name="Roberts A."/>
            <person name="Saif S."/>
            <person name="Shea T."/>
            <person name="Sisk P."/>
            <person name="Sykes S."/>
            <person name="Wortman J."/>
            <person name="Nusbaum C."/>
            <person name="Birren B."/>
        </authorList>
    </citation>
    <scope>NUCLEOTIDE SEQUENCE [LARGE SCALE GENOMIC DNA]</scope>
    <source>
        <strain evidence="8 9">Palo Alto/Uganda</strain>
    </source>
</reference>
<feature type="region of interest" description="Disordered" evidence="1">
    <location>
        <begin position="1043"/>
        <end position="1063"/>
    </location>
</feature>
<dbReference type="InterPro" id="IPR004258">
    <property type="entry name" value="DBL"/>
</dbReference>
<dbReference type="FunFam" id="1.20.58.830:FF:000005">
    <property type="entry name" value="Erythrocyte membrane protein 1, PfEMP1"/>
    <property type="match status" value="1"/>
</dbReference>
<evidence type="ECO:0000259" key="7">
    <source>
        <dbReference type="Pfam" id="PF22672"/>
    </source>
</evidence>
<feature type="compositionally biased region" description="Acidic residues" evidence="1">
    <location>
        <begin position="1609"/>
        <end position="1619"/>
    </location>
</feature>
<feature type="compositionally biased region" description="Polar residues" evidence="1">
    <location>
        <begin position="1142"/>
        <end position="1154"/>
    </location>
</feature>
<dbReference type="InterPro" id="IPR029211">
    <property type="entry name" value="PfEMP1_ATS"/>
</dbReference>
<dbReference type="FunFam" id="1.20.58.1930:FF:000001">
    <property type="entry name" value="Erythrocyte membrane protein 1, PfEMP1"/>
    <property type="match status" value="1"/>
</dbReference>
<accession>W4IPQ5</accession>
<dbReference type="InterPro" id="IPR042202">
    <property type="entry name" value="Duffy-ag-bd_sf"/>
</dbReference>
<dbReference type="GO" id="GO:0016020">
    <property type="term" value="C:membrane"/>
    <property type="evidence" value="ECO:0007669"/>
    <property type="project" value="InterPro"/>
</dbReference>
<feature type="domain" description="Duffy-binding-like" evidence="7">
    <location>
        <begin position="308"/>
        <end position="467"/>
    </location>
</feature>
<evidence type="ECO:0000259" key="2">
    <source>
        <dbReference type="Pfam" id="PF03011"/>
    </source>
</evidence>
<proteinExistence type="predicted"/>
<feature type="region of interest" description="Disordered" evidence="1">
    <location>
        <begin position="710"/>
        <end position="730"/>
    </location>
</feature>
<dbReference type="Pfam" id="PF03011">
    <property type="entry name" value="PFEMP"/>
    <property type="match status" value="2"/>
</dbReference>
<dbReference type="Proteomes" id="UP000019103">
    <property type="component" value="Unassembled WGS sequence"/>
</dbReference>
<feature type="compositionally biased region" description="Pro residues" evidence="1">
    <location>
        <begin position="1683"/>
        <end position="1692"/>
    </location>
</feature>
<evidence type="ECO:0000259" key="3">
    <source>
        <dbReference type="Pfam" id="PF05424"/>
    </source>
</evidence>
<dbReference type="EMBL" id="KI927424">
    <property type="protein sequence ID" value="ETW52010.1"/>
    <property type="molecule type" value="Genomic_DNA"/>
</dbReference>
<feature type="compositionally biased region" description="Basic and acidic residues" evidence="1">
    <location>
        <begin position="751"/>
        <end position="760"/>
    </location>
</feature>
<gene>
    <name evidence="8" type="ORF">PFUGPA_05986</name>
</gene>
<dbReference type="Pfam" id="PF18562">
    <property type="entry name" value="CIDR1_gamma"/>
    <property type="match status" value="1"/>
</dbReference>
<dbReference type="Gene3D" id="1.20.58.830">
    <property type="match status" value="2"/>
</dbReference>
<dbReference type="Pfam" id="PF15447">
    <property type="entry name" value="NTS"/>
    <property type="match status" value="1"/>
</dbReference>
<feature type="domain" description="Duffy-binding-like" evidence="2">
    <location>
        <begin position="577"/>
        <end position="720"/>
    </location>
</feature>
<feature type="compositionally biased region" description="Acidic residues" evidence="1">
    <location>
        <begin position="761"/>
        <end position="774"/>
    </location>
</feature>
<feature type="region of interest" description="Disordered" evidence="1">
    <location>
        <begin position="1590"/>
        <end position="1698"/>
    </location>
</feature>
<feature type="domain" description="Plasmodium falciparum erythrocyte membrane protein 1 acidic terminal segment" evidence="4">
    <location>
        <begin position="1705"/>
        <end position="1764"/>
    </location>
</feature>
<evidence type="ECO:0000259" key="4">
    <source>
        <dbReference type="Pfam" id="PF15445"/>
    </source>
</evidence>
<reference evidence="8 9" key="1">
    <citation type="submission" date="2013-02" db="EMBL/GenBank/DDBJ databases">
        <title>The Genome Annotation of Plasmodium falciparum Palo Alto/Uganda.</title>
        <authorList>
            <consortium name="The Broad Institute Genome Sequencing Platform"/>
            <consortium name="The Broad Institute Genome Sequencing Center for Infectious Disease"/>
            <person name="Neafsey D."/>
            <person name="Hoffman S."/>
            <person name="Volkman S."/>
            <person name="Rosenthal P."/>
            <person name="Walker B."/>
            <person name="Young S.K."/>
            <person name="Zeng Q."/>
            <person name="Gargeya S."/>
            <person name="Fitzgerald M."/>
            <person name="Haas B."/>
            <person name="Abouelleil A."/>
            <person name="Allen A.W."/>
            <person name="Alvarado L."/>
            <person name="Arachchi H.M."/>
            <person name="Berlin A.M."/>
            <person name="Chapman S.B."/>
            <person name="Gainer-Dewar J."/>
            <person name="Goldberg J."/>
            <person name="Griggs A."/>
            <person name="Gujja S."/>
            <person name="Hansen M."/>
            <person name="Howarth C."/>
            <person name="Imamovic A."/>
            <person name="Ireland A."/>
            <person name="Larimer J."/>
            <person name="McCowan C."/>
            <person name="Murphy C."/>
            <person name="Pearson M."/>
            <person name="Poon T.W."/>
            <person name="Priest M."/>
            <person name="Roberts A."/>
            <person name="Saif S."/>
            <person name="Shea T."/>
            <person name="Sisk P."/>
            <person name="Sykes S."/>
            <person name="Wortman J."/>
            <person name="Nusbaum C."/>
            <person name="Birren B."/>
        </authorList>
    </citation>
    <scope>NUCLEOTIDE SEQUENCE [LARGE SCALE GENOMIC DNA]</scope>
    <source>
        <strain evidence="8 9">Palo Alto/Uganda</strain>
    </source>
</reference>
<dbReference type="SUPFAM" id="SSF140924">
    <property type="entry name" value="Duffy binding domain-like"/>
    <property type="match status" value="4"/>
</dbReference>
<feature type="compositionally biased region" description="Polar residues" evidence="1">
    <location>
        <begin position="1050"/>
        <end position="1063"/>
    </location>
</feature>
<dbReference type="Gene3D" id="1.20.1310.20">
    <property type="entry name" value="Duffy-antigen binding domain"/>
    <property type="match status" value="2"/>
</dbReference>
<dbReference type="FunFam" id="1.20.1310.20:FF:000001">
    <property type="entry name" value="Erythrocyte membrane protein 1, PfEMP1"/>
    <property type="match status" value="1"/>
</dbReference>
<dbReference type="FunFam" id="1.20.58.830:FF:000002">
    <property type="entry name" value="Erythrocyte membrane protein 1, PfEMP1"/>
    <property type="match status" value="1"/>
</dbReference>
<feature type="domain" description="Cysteine-rich interdomain region 1 gamma" evidence="6">
    <location>
        <begin position="1375"/>
        <end position="1428"/>
    </location>
</feature>
<feature type="domain" description="Duffy-binding-like" evidence="2">
    <location>
        <begin position="1445"/>
        <end position="1595"/>
    </location>
</feature>
<feature type="domain" description="Duffy-antigen binding" evidence="3">
    <location>
        <begin position="113"/>
        <end position="304"/>
    </location>
</feature>
<evidence type="ECO:0000313" key="8">
    <source>
        <dbReference type="EMBL" id="ETW52010.1"/>
    </source>
</evidence>
<feature type="compositionally biased region" description="Basic and acidic residues" evidence="1">
    <location>
        <begin position="1655"/>
        <end position="1669"/>
    </location>
</feature>
<evidence type="ECO:0000259" key="6">
    <source>
        <dbReference type="Pfam" id="PF18562"/>
    </source>
</evidence>
<protein>
    <recommendedName>
        <fullName evidence="10">Erythrocyte membrane protein 1</fullName>
    </recommendedName>
</protein>
<dbReference type="Pfam" id="PF22672">
    <property type="entry name" value="DBL_C"/>
    <property type="match status" value="2"/>
</dbReference>
<feature type="domain" description="Plasmodium falciparum erythrocyte membrane protein-1 N-terminal segment" evidence="5">
    <location>
        <begin position="20"/>
        <end position="55"/>
    </location>
</feature>
<evidence type="ECO:0000313" key="9">
    <source>
        <dbReference type="Proteomes" id="UP000019103"/>
    </source>
</evidence>
<name>W4IPQ5_PLAFP</name>
<feature type="region of interest" description="Disordered" evidence="1">
    <location>
        <begin position="751"/>
        <end position="804"/>
    </location>
</feature>
<feature type="domain" description="Duffy-antigen binding" evidence="3">
    <location>
        <begin position="896"/>
        <end position="1087"/>
    </location>
</feature>
<feature type="region of interest" description="Disordered" evidence="1">
    <location>
        <begin position="1129"/>
        <end position="1154"/>
    </location>
</feature>
<dbReference type="InterPro" id="IPR054595">
    <property type="entry name" value="DBL_C"/>
</dbReference>
<dbReference type="InterPro" id="IPR008602">
    <property type="entry name" value="Duffy-antigen-binding"/>
</dbReference>
<dbReference type="Pfam" id="PF15445">
    <property type="entry name" value="ATS"/>
    <property type="match status" value="1"/>
</dbReference>
<dbReference type="GO" id="GO:0046789">
    <property type="term" value="F:host cell surface receptor binding"/>
    <property type="evidence" value="ECO:0007669"/>
    <property type="project" value="InterPro"/>
</dbReference>
<feature type="compositionally biased region" description="Basic and acidic residues" evidence="1">
    <location>
        <begin position="716"/>
        <end position="730"/>
    </location>
</feature>
<dbReference type="InterPro" id="IPR029210">
    <property type="entry name" value="PfEMP1_NTS"/>
</dbReference>
<feature type="compositionally biased region" description="Basic and acidic residues" evidence="1">
    <location>
        <begin position="869"/>
        <end position="891"/>
    </location>
</feature>
<feature type="region of interest" description="Disordered" evidence="1">
    <location>
        <begin position="844"/>
        <end position="896"/>
    </location>
</feature>
<dbReference type="Pfam" id="PF05424">
    <property type="entry name" value="Duffy_binding"/>
    <property type="match status" value="2"/>
</dbReference>
<dbReference type="Gene3D" id="1.20.58.1930">
    <property type="match status" value="2"/>
</dbReference>
<organism evidence="8 9">
    <name type="scientific">Plasmodium falciparum (isolate Palo Alto / Uganda)</name>
    <dbReference type="NCBI Taxonomy" id="57270"/>
    <lineage>
        <taxon>Eukaryota</taxon>
        <taxon>Sar</taxon>
        <taxon>Alveolata</taxon>
        <taxon>Apicomplexa</taxon>
        <taxon>Aconoidasida</taxon>
        <taxon>Haemosporida</taxon>
        <taxon>Plasmodiidae</taxon>
        <taxon>Plasmodium</taxon>
        <taxon>Plasmodium (Laverania)</taxon>
    </lineage>
</organism>
<evidence type="ECO:0008006" key="10">
    <source>
        <dbReference type="Google" id="ProtNLM"/>
    </source>
</evidence>
<evidence type="ECO:0000256" key="1">
    <source>
        <dbReference type="SAM" id="MobiDB-lite"/>
    </source>
</evidence>
<feature type="compositionally biased region" description="Pro residues" evidence="1">
    <location>
        <begin position="1620"/>
        <end position="1630"/>
    </location>
</feature>
<dbReference type="InterPro" id="IPR041480">
    <property type="entry name" value="CIDR1_gamma"/>
</dbReference>
<evidence type="ECO:0000259" key="5">
    <source>
        <dbReference type="Pfam" id="PF15447"/>
    </source>
</evidence>
<feature type="domain" description="Duffy-binding-like" evidence="7">
    <location>
        <begin position="1172"/>
        <end position="1329"/>
    </location>
</feature>
<feature type="compositionally biased region" description="Polar residues" evidence="1">
    <location>
        <begin position="853"/>
        <end position="862"/>
    </location>
</feature>